<feature type="compositionally biased region" description="Polar residues" evidence="1">
    <location>
        <begin position="102"/>
        <end position="117"/>
    </location>
</feature>
<proteinExistence type="predicted"/>
<feature type="region of interest" description="Disordered" evidence="1">
    <location>
        <begin position="56"/>
        <end position="156"/>
    </location>
</feature>
<feature type="region of interest" description="Disordered" evidence="1">
    <location>
        <begin position="176"/>
        <end position="224"/>
    </location>
</feature>
<keyword evidence="3" id="KW-1185">Reference proteome</keyword>
<dbReference type="Proteomes" id="UP001451303">
    <property type="component" value="Unassembled WGS sequence"/>
</dbReference>
<name>A0ABR3CXW0_NEUIN</name>
<reference evidence="2 3" key="1">
    <citation type="submission" date="2023-09" db="EMBL/GenBank/DDBJ databases">
        <title>Multi-omics analysis of a traditional fermented food reveals byproduct-associated fungal strains for waste-to-food upcycling.</title>
        <authorList>
            <consortium name="Lawrence Berkeley National Laboratory"/>
            <person name="Rekdal V.M."/>
            <person name="Villalobos-Escobedo J.M."/>
            <person name="Rodriguez-Valeron N."/>
            <person name="Garcia M.O."/>
            <person name="Vasquez D.P."/>
            <person name="Damayanti I."/>
            <person name="Sorensen P.M."/>
            <person name="Baidoo E.E."/>
            <person name="De Carvalho A.C."/>
            <person name="Riley R."/>
            <person name="Lipzen A."/>
            <person name="He G."/>
            <person name="Yan M."/>
            <person name="Haridas S."/>
            <person name="Daum C."/>
            <person name="Yoshinaga Y."/>
            <person name="Ng V."/>
            <person name="Grigoriev I.V."/>
            <person name="Munk R."/>
            <person name="Nuraida L."/>
            <person name="Wijaya C.H."/>
            <person name="Morales P.-C."/>
            <person name="Keasling J.D."/>
        </authorList>
    </citation>
    <scope>NUCLEOTIDE SEQUENCE [LARGE SCALE GENOMIC DNA]</scope>
    <source>
        <strain evidence="2 3">FGSC 2613</strain>
    </source>
</reference>
<dbReference type="EMBL" id="JAVLET010000018">
    <property type="protein sequence ID" value="KAL0465280.1"/>
    <property type="molecule type" value="Genomic_DNA"/>
</dbReference>
<protein>
    <submittedName>
        <fullName evidence="2">Uncharacterized protein</fullName>
    </submittedName>
</protein>
<evidence type="ECO:0000256" key="1">
    <source>
        <dbReference type="SAM" id="MobiDB-lite"/>
    </source>
</evidence>
<accession>A0ABR3CXW0</accession>
<gene>
    <name evidence="2" type="ORF">QR685DRAFT_601500</name>
</gene>
<feature type="compositionally biased region" description="Polar residues" evidence="1">
    <location>
        <begin position="212"/>
        <end position="221"/>
    </location>
</feature>
<feature type="compositionally biased region" description="Polar residues" evidence="1">
    <location>
        <begin position="129"/>
        <end position="144"/>
    </location>
</feature>
<organism evidence="2 3">
    <name type="scientific">Neurospora intermedia</name>
    <dbReference type="NCBI Taxonomy" id="5142"/>
    <lineage>
        <taxon>Eukaryota</taxon>
        <taxon>Fungi</taxon>
        <taxon>Dikarya</taxon>
        <taxon>Ascomycota</taxon>
        <taxon>Pezizomycotina</taxon>
        <taxon>Sordariomycetes</taxon>
        <taxon>Sordariomycetidae</taxon>
        <taxon>Sordariales</taxon>
        <taxon>Sordariaceae</taxon>
        <taxon>Neurospora</taxon>
    </lineage>
</organism>
<evidence type="ECO:0000313" key="3">
    <source>
        <dbReference type="Proteomes" id="UP001451303"/>
    </source>
</evidence>
<sequence length="238" mass="25305">MAEPVFEPRALLGNGTQSCLSLPDFQGFFISPCYSHRRDSAPPATEDTSDHNFSVAEAGYHPEFGPNPWDVTVDSSGEGLSYSDPDSPRSSFAPDTPPCVGTVTSAMPLTPQGSSFGISGDDPGDNEQHNFPTHHNGENPTVNPSHLDMSHYPAPYDTGIQDPGPYINSPACSYSPFSGLGPSGPPPVSQTYSEYSFDQPVEAYQASDPPLTGQQDFNQYDSAEVAGAHPPLLYASSS</sequence>
<evidence type="ECO:0000313" key="2">
    <source>
        <dbReference type="EMBL" id="KAL0465280.1"/>
    </source>
</evidence>
<comment type="caution">
    <text evidence="2">The sequence shown here is derived from an EMBL/GenBank/DDBJ whole genome shotgun (WGS) entry which is preliminary data.</text>
</comment>